<dbReference type="EMBL" id="CAFBLK010000001">
    <property type="protein sequence ID" value="CAB4854951.1"/>
    <property type="molecule type" value="Genomic_DNA"/>
</dbReference>
<evidence type="ECO:0000256" key="3">
    <source>
        <dbReference type="ARBA" id="ARBA00022475"/>
    </source>
</evidence>
<accession>A0A6J6WQJ8</accession>
<dbReference type="InterPro" id="IPR003849">
    <property type="entry name" value="Preprotein_translocase_YajC"/>
</dbReference>
<reference evidence="12" key="1">
    <citation type="submission" date="2020-05" db="EMBL/GenBank/DDBJ databases">
        <authorList>
            <person name="Chiriac C."/>
            <person name="Salcher M."/>
            <person name="Ghai R."/>
            <person name="Kavagutti S V."/>
        </authorList>
    </citation>
    <scope>NUCLEOTIDE SEQUENCE</scope>
</reference>
<keyword evidence="6 9" id="KW-1133">Transmembrane helix</keyword>
<keyword evidence="3" id="KW-1003">Cell membrane</keyword>
<keyword evidence="8 9" id="KW-0472">Membrane</keyword>
<evidence type="ECO:0000256" key="6">
    <source>
        <dbReference type="ARBA" id="ARBA00022989"/>
    </source>
</evidence>
<evidence type="ECO:0000313" key="10">
    <source>
        <dbReference type="EMBL" id="CAB4649198.1"/>
    </source>
</evidence>
<dbReference type="GO" id="GO:0005886">
    <property type="term" value="C:plasma membrane"/>
    <property type="evidence" value="ECO:0007669"/>
    <property type="project" value="UniProtKB-SubCell"/>
</dbReference>
<dbReference type="AlphaFoldDB" id="A0A6J6WQJ8"/>
<dbReference type="EMBL" id="CAEZZU010000003">
    <property type="protein sequence ID" value="CAB4767388.1"/>
    <property type="molecule type" value="Genomic_DNA"/>
</dbReference>
<dbReference type="NCBIfam" id="TIGR00739">
    <property type="entry name" value="yajC"/>
    <property type="match status" value="1"/>
</dbReference>
<keyword evidence="7" id="KW-0811">Translocation</keyword>
<evidence type="ECO:0000256" key="1">
    <source>
        <dbReference type="ARBA" id="ARBA00004162"/>
    </source>
</evidence>
<evidence type="ECO:0000313" key="12">
    <source>
        <dbReference type="EMBL" id="CAB4786299.1"/>
    </source>
</evidence>
<evidence type="ECO:0000256" key="8">
    <source>
        <dbReference type="ARBA" id="ARBA00023136"/>
    </source>
</evidence>
<dbReference type="SMART" id="SM01323">
    <property type="entry name" value="YajC"/>
    <property type="match status" value="1"/>
</dbReference>
<dbReference type="PANTHER" id="PTHR33909:SF1">
    <property type="entry name" value="SEC TRANSLOCON ACCESSORY COMPLEX SUBUNIT YAJC"/>
    <property type="match status" value="1"/>
</dbReference>
<dbReference type="EMBL" id="CAFAAH010000004">
    <property type="protein sequence ID" value="CAB4786299.1"/>
    <property type="molecule type" value="Genomic_DNA"/>
</dbReference>
<dbReference type="GO" id="GO:0015031">
    <property type="term" value="P:protein transport"/>
    <property type="evidence" value="ECO:0007669"/>
    <property type="project" value="UniProtKB-KW"/>
</dbReference>
<feature type="transmembrane region" description="Helical" evidence="9">
    <location>
        <begin position="6"/>
        <end position="21"/>
    </location>
</feature>
<name>A0A6J6WQJ8_9ZZZZ</name>
<comment type="subcellular location">
    <subcellularLocation>
        <location evidence="1">Cell membrane</location>
        <topology evidence="1">Single-pass membrane protein</topology>
    </subcellularLocation>
</comment>
<evidence type="ECO:0000256" key="5">
    <source>
        <dbReference type="ARBA" id="ARBA00022927"/>
    </source>
</evidence>
<gene>
    <name evidence="10" type="ORF">UFOPK2242_00296</name>
    <name evidence="11" type="ORF">UFOPK2925_00064</name>
    <name evidence="12" type="ORF">UFOPK2996_00102</name>
    <name evidence="13" type="ORF">UFOPK3317_00005</name>
</gene>
<evidence type="ECO:0000256" key="2">
    <source>
        <dbReference type="ARBA" id="ARBA00022448"/>
    </source>
</evidence>
<dbReference type="EMBL" id="CAEZWM010000020">
    <property type="protein sequence ID" value="CAB4649198.1"/>
    <property type="molecule type" value="Genomic_DNA"/>
</dbReference>
<proteinExistence type="predicted"/>
<dbReference type="PANTHER" id="PTHR33909">
    <property type="entry name" value="SEC TRANSLOCON ACCESSORY COMPLEX SUBUNIT YAJC"/>
    <property type="match status" value="1"/>
</dbReference>
<protein>
    <submittedName>
        <fullName evidence="12">Unannotated protein</fullName>
    </submittedName>
</protein>
<evidence type="ECO:0000256" key="9">
    <source>
        <dbReference type="SAM" id="Phobius"/>
    </source>
</evidence>
<evidence type="ECO:0000256" key="7">
    <source>
        <dbReference type="ARBA" id="ARBA00023010"/>
    </source>
</evidence>
<dbReference type="Pfam" id="PF02699">
    <property type="entry name" value="YajC"/>
    <property type="match status" value="1"/>
</dbReference>
<evidence type="ECO:0000313" key="11">
    <source>
        <dbReference type="EMBL" id="CAB4767388.1"/>
    </source>
</evidence>
<dbReference type="PRINTS" id="PR01853">
    <property type="entry name" value="YAJCTRNLCASE"/>
</dbReference>
<evidence type="ECO:0000256" key="4">
    <source>
        <dbReference type="ARBA" id="ARBA00022692"/>
    </source>
</evidence>
<organism evidence="12">
    <name type="scientific">freshwater metagenome</name>
    <dbReference type="NCBI Taxonomy" id="449393"/>
    <lineage>
        <taxon>unclassified sequences</taxon>
        <taxon>metagenomes</taxon>
        <taxon>ecological metagenomes</taxon>
    </lineage>
</organism>
<keyword evidence="5" id="KW-0653">Protein transport</keyword>
<keyword evidence="4 9" id="KW-0812">Transmembrane</keyword>
<evidence type="ECO:0000313" key="13">
    <source>
        <dbReference type="EMBL" id="CAB4854951.1"/>
    </source>
</evidence>
<sequence>MLVFGYFGLLIVGFYFLLVRPQRRQVAARRAIVAAIEVGDAVVTAGGIHGVIASLDTDLVGLEIAPGVVITIARGAINARHATMHVVLPGVGENDETQALNAPTKDELEK</sequence>
<keyword evidence="2" id="KW-0813">Transport</keyword>